<evidence type="ECO:0000256" key="1">
    <source>
        <dbReference type="SAM" id="Phobius"/>
    </source>
</evidence>
<evidence type="ECO:0000313" key="2">
    <source>
        <dbReference type="EMBL" id="GAY72265.1"/>
    </source>
</evidence>
<sequence length="115" mass="13179">MIDIVKDKQRLPMYSQIIGIIVIILSLITGKLFMLAVLLSATLQYIAEYVANQDKILKKDKYSLSVNIACLILMWTPVLLLFKDSSKILSVILFFLIVGYGIQYLIKKWNNLRTP</sequence>
<keyword evidence="1" id="KW-1133">Transmembrane helix</keyword>
<evidence type="ECO:0000313" key="3">
    <source>
        <dbReference type="Proteomes" id="UP000286974"/>
    </source>
</evidence>
<accession>A0A401FIR7</accession>
<reference evidence="2 3" key="1">
    <citation type="submission" date="2017-11" db="EMBL/GenBank/DDBJ databases">
        <title>Draft Genome Sequence of Lactobacillus curieae NBRC 111893 isolated from Koso, a Japanese sugar-Vegetable Fermented Beverage.</title>
        <authorList>
            <person name="Chiou T.Y."/>
            <person name="Oshima K."/>
            <person name="Suda W."/>
            <person name="Hattori M."/>
            <person name="Takahashi T."/>
        </authorList>
    </citation>
    <scope>NUCLEOTIDE SEQUENCE [LARGE SCALE GENOMIC DNA]</scope>
    <source>
        <strain evidence="2 3">NBRC111893</strain>
    </source>
</reference>
<protein>
    <submittedName>
        <fullName evidence="2">Uncharacterized protein</fullName>
    </submittedName>
</protein>
<comment type="caution">
    <text evidence="2">The sequence shown here is derived from an EMBL/GenBank/DDBJ whole genome shotgun (WGS) entry which is preliminary data.</text>
</comment>
<feature type="transmembrane region" description="Helical" evidence="1">
    <location>
        <begin position="88"/>
        <end position="106"/>
    </location>
</feature>
<keyword evidence="3" id="KW-1185">Reference proteome</keyword>
<gene>
    <name evidence="2" type="ORF">NBRC111893_411</name>
</gene>
<feature type="transmembrane region" description="Helical" evidence="1">
    <location>
        <begin position="62"/>
        <end position="82"/>
    </location>
</feature>
<dbReference type="AlphaFoldDB" id="A0A401FIR7"/>
<dbReference type="Proteomes" id="UP000286974">
    <property type="component" value="Unassembled WGS sequence"/>
</dbReference>
<keyword evidence="1" id="KW-0812">Transmembrane</keyword>
<proteinExistence type="predicted"/>
<feature type="transmembrane region" description="Helical" evidence="1">
    <location>
        <begin position="17"/>
        <end position="41"/>
    </location>
</feature>
<dbReference type="EMBL" id="BEXA01000001">
    <property type="protein sequence ID" value="GAY72265.1"/>
    <property type="molecule type" value="Genomic_DNA"/>
</dbReference>
<organism evidence="2 3">
    <name type="scientific">Lentilactobacillus kosonis</name>
    <dbReference type="NCBI Taxonomy" id="2810561"/>
    <lineage>
        <taxon>Bacteria</taxon>
        <taxon>Bacillati</taxon>
        <taxon>Bacillota</taxon>
        <taxon>Bacilli</taxon>
        <taxon>Lactobacillales</taxon>
        <taxon>Lactobacillaceae</taxon>
        <taxon>Lentilactobacillus</taxon>
    </lineage>
</organism>
<dbReference type="RefSeq" id="WP_125007747.1">
    <property type="nucleotide sequence ID" value="NZ_BEXA01000001.1"/>
</dbReference>
<name>A0A401FIR7_9LACO</name>
<keyword evidence="1" id="KW-0472">Membrane</keyword>